<protein>
    <recommendedName>
        <fullName evidence="1">Complex 1 LYR protein domain-containing protein</fullName>
    </recommendedName>
</protein>
<dbReference type="InterPro" id="IPR008011">
    <property type="entry name" value="Complex1_LYR_dom"/>
</dbReference>
<dbReference type="OrthoDB" id="190541at2759"/>
<sequence>MAGKAADHPMRLLLDNPIKLYRDCMRLADYLAHKQGFPRDTMRATVRAPWRKHQNESDPEEIMRHREAAVRGLSNYMTYEASKGAMEGVPAFAPEDAADSGNKR</sequence>
<dbReference type="KEGG" id="mis:MICPUN_58934"/>
<dbReference type="InParanoid" id="C1E7A2"/>
<feature type="domain" description="Complex 1 LYR protein" evidence="1">
    <location>
        <begin position="18"/>
        <end position="73"/>
    </location>
</feature>
<proteinExistence type="predicted"/>
<gene>
    <name evidence="2" type="ORF">MICPUN_58934</name>
</gene>
<reference evidence="2 3" key="1">
    <citation type="journal article" date="2009" name="Science">
        <title>Green evolution and dynamic adaptations revealed by genomes of the marine picoeukaryotes Micromonas.</title>
        <authorList>
            <person name="Worden A.Z."/>
            <person name="Lee J.H."/>
            <person name="Mock T."/>
            <person name="Rouze P."/>
            <person name="Simmons M.P."/>
            <person name="Aerts A.L."/>
            <person name="Allen A.E."/>
            <person name="Cuvelier M.L."/>
            <person name="Derelle E."/>
            <person name="Everett M.V."/>
            <person name="Foulon E."/>
            <person name="Grimwood J."/>
            <person name="Gundlach H."/>
            <person name="Henrissat B."/>
            <person name="Napoli C."/>
            <person name="McDonald S.M."/>
            <person name="Parker M.S."/>
            <person name="Rombauts S."/>
            <person name="Salamov A."/>
            <person name="Von Dassow P."/>
            <person name="Badger J.H."/>
            <person name="Coutinho P.M."/>
            <person name="Demir E."/>
            <person name="Dubchak I."/>
            <person name="Gentemann C."/>
            <person name="Eikrem W."/>
            <person name="Gready J.E."/>
            <person name="John U."/>
            <person name="Lanier W."/>
            <person name="Lindquist E.A."/>
            <person name="Lucas S."/>
            <person name="Mayer K.F."/>
            <person name="Moreau H."/>
            <person name="Not F."/>
            <person name="Otillar R."/>
            <person name="Panaud O."/>
            <person name="Pangilinan J."/>
            <person name="Paulsen I."/>
            <person name="Piegu B."/>
            <person name="Poliakov A."/>
            <person name="Robbens S."/>
            <person name="Schmutz J."/>
            <person name="Toulza E."/>
            <person name="Wyss T."/>
            <person name="Zelensky A."/>
            <person name="Zhou K."/>
            <person name="Armbrust E.V."/>
            <person name="Bhattacharya D."/>
            <person name="Goodenough U.W."/>
            <person name="Van de Peer Y."/>
            <person name="Grigoriev I.V."/>
        </authorList>
    </citation>
    <scope>NUCLEOTIDE SEQUENCE [LARGE SCALE GENOMIC DNA]</scope>
    <source>
        <strain evidence="3">RCC299 / NOUM17</strain>
    </source>
</reference>
<dbReference type="Proteomes" id="UP000002009">
    <property type="component" value="Chromosome 5"/>
</dbReference>
<accession>C1E7A2</accession>
<dbReference type="AlphaFoldDB" id="C1E7A2"/>
<name>C1E7A2_MICCC</name>
<organism evidence="2 3">
    <name type="scientific">Micromonas commoda (strain RCC299 / NOUM17 / CCMP2709)</name>
    <name type="common">Picoplanktonic green alga</name>
    <dbReference type="NCBI Taxonomy" id="296587"/>
    <lineage>
        <taxon>Eukaryota</taxon>
        <taxon>Viridiplantae</taxon>
        <taxon>Chlorophyta</taxon>
        <taxon>Mamiellophyceae</taxon>
        <taxon>Mamiellales</taxon>
        <taxon>Mamiellaceae</taxon>
        <taxon>Micromonas</taxon>
    </lineage>
</organism>
<dbReference type="EMBL" id="CP001326">
    <property type="protein sequence ID" value="ACO63570.1"/>
    <property type="molecule type" value="Genomic_DNA"/>
</dbReference>
<keyword evidence="3" id="KW-1185">Reference proteome</keyword>
<evidence type="ECO:0000259" key="1">
    <source>
        <dbReference type="Pfam" id="PF05347"/>
    </source>
</evidence>
<evidence type="ECO:0000313" key="2">
    <source>
        <dbReference type="EMBL" id="ACO63570.1"/>
    </source>
</evidence>
<evidence type="ECO:0000313" key="3">
    <source>
        <dbReference type="Proteomes" id="UP000002009"/>
    </source>
</evidence>
<dbReference type="Pfam" id="PF05347">
    <property type="entry name" value="Complex1_LYR"/>
    <property type="match status" value="1"/>
</dbReference>
<dbReference type="CDD" id="cd20251">
    <property type="entry name" value="Complex1_LYR_SF"/>
    <property type="match status" value="1"/>
</dbReference>
<dbReference type="RefSeq" id="XP_002502312.1">
    <property type="nucleotide sequence ID" value="XM_002502266.1"/>
</dbReference>
<dbReference type="PANTHER" id="PTHR47579:SF3">
    <property type="entry name" value="COMPLEX 1 LYR PROTEIN DOMAIN-CONTAINING PROTEIN"/>
    <property type="match status" value="1"/>
</dbReference>
<dbReference type="eggNOG" id="ENOG502S1BH">
    <property type="taxonomic scope" value="Eukaryota"/>
</dbReference>
<dbReference type="OMA" id="TNFMQHE"/>
<dbReference type="PANTHER" id="PTHR47579">
    <property type="entry name" value="COMPLEX 1 LYR PROTEIN"/>
    <property type="match status" value="1"/>
</dbReference>
<dbReference type="GeneID" id="8243599"/>